<dbReference type="Proteomes" id="UP000001887">
    <property type="component" value="Chromosome"/>
</dbReference>
<reference evidence="1 2" key="1">
    <citation type="journal article" date="2009" name="Stand. Genomic Sci.">
        <title>Complete genome sequence of Pirellula staleyi type strain (ATCC 27377).</title>
        <authorList>
            <person name="Clum A."/>
            <person name="Tindall B.J."/>
            <person name="Sikorski J."/>
            <person name="Ivanova N."/>
            <person name="Mavrommatis K."/>
            <person name="Lucas S."/>
            <person name="Glavina del Rio T."/>
            <person name="Nolan M."/>
            <person name="Chen F."/>
            <person name="Tice H."/>
            <person name="Pitluck S."/>
            <person name="Cheng J.F."/>
            <person name="Chertkov O."/>
            <person name="Brettin T."/>
            <person name="Han C."/>
            <person name="Detter J.C."/>
            <person name="Kuske C."/>
            <person name="Bruce D."/>
            <person name="Goodwin L."/>
            <person name="Ovchinikova G."/>
            <person name="Pati A."/>
            <person name="Mikhailova N."/>
            <person name="Chen A."/>
            <person name="Palaniappan K."/>
            <person name="Land M."/>
            <person name="Hauser L."/>
            <person name="Chang Y.J."/>
            <person name="Jeffries C.D."/>
            <person name="Chain P."/>
            <person name="Rohde M."/>
            <person name="Goker M."/>
            <person name="Bristow J."/>
            <person name="Eisen J.A."/>
            <person name="Markowitz V."/>
            <person name="Hugenholtz P."/>
            <person name="Kyrpides N.C."/>
            <person name="Klenk H.P."/>
            <person name="Lapidus A."/>
        </authorList>
    </citation>
    <scope>NUCLEOTIDE SEQUENCE [LARGE SCALE GENOMIC DNA]</scope>
    <source>
        <strain evidence="2">ATCC 27377 / DSM 6068 / ICPB 4128</strain>
    </source>
</reference>
<evidence type="ECO:0000313" key="1">
    <source>
        <dbReference type="EMBL" id="ADB19383.1"/>
    </source>
</evidence>
<dbReference type="KEGG" id="psl:Psta_4742"/>
<dbReference type="AlphaFoldDB" id="D2R852"/>
<sequence precursor="true">MGRLVIGQGGSGLGCLSKLARINLLAVAPRSVLPEGPLP</sequence>
<organism evidence="1 2">
    <name type="scientific">Pirellula staleyi (strain ATCC 27377 / DSM 6068 / ICPB 4128)</name>
    <name type="common">Pirella staleyi</name>
    <dbReference type="NCBI Taxonomy" id="530564"/>
    <lineage>
        <taxon>Bacteria</taxon>
        <taxon>Pseudomonadati</taxon>
        <taxon>Planctomycetota</taxon>
        <taxon>Planctomycetia</taxon>
        <taxon>Pirellulales</taxon>
        <taxon>Pirellulaceae</taxon>
        <taxon>Pirellula</taxon>
    </lineage>
</organism>
<evidence type="ECO:0000313" key="2">
    <source>
        <dbReference type="Proteomes" id="UP000001887"/>
    </source>
</evidence>
<accession>D2R852</accession>
<name>D2R852_PIRSD</name>
<dbReference type="HOGENOM" id="CLU_3314377_0_0_0"/>
<dbReference type="STRING" id="530564.Psta_4742"/>
<keyword evidence="2" id="KW-1185">Reference proteome</keyword>
<protein>
    <submittedName>
        <fullName evidence="1">Uncharacterized protein</fullName>
    </submittedName>
</protein>
<gene>
    <name evidence="1" type="ordered locus">Psta_4742</name>
</gene>
<dbReference type="EMBL" id="CP001848">
    <property type="protein sequence ID" value="ADB19383.1"/>
    <property type="molecule type" value="Genomic_DNA"/>
</dbReference>
<dbReference type="PROSITE" id="PS51257">
    <property type="entry name" value="PROKAR_LIPOPROTEIN"/>
    <property type="match status" value="1"/>
</dbReference>
<proteinExistence type="predicted"/>